<dbReference type="RefSeq" id="WP_141879654.1">
    <property type="nucleotide sequence ID" value="NZ_VFOM01000001.1"/>
</dbReference>
<keyword evidence="2" id="KW-1185">Reference proteome</keyword>
<gene>
    <name evidence="1" type="ORF">FB562_0456</name>
</gene>
<dbReference type="OrthoDB" id="4981792at2"/>
<name>A0A542YH55_9MICO</name>
<comment type="caution">
    <text evidence="1">The sequence shown here is derived from an EMBL/GenBank/DDBJ whole genome shotgun (WGS) entry which is preliminary data.</text>
</comment>
<accession>A0A542YH55</accession>
<evidence type="ECO:0000313" key="2">
    <source>
        <dbReference type="Proteomes" id="UP000317998"/>
    </source>
</evidence>
<dbReference type="AlphaFoldDB" id="A0A542YH55"/>
<protein>
    <submittedName>
        <fullName evidence="1">Uncharacterized protein</fullName>
    </submittedName>
</protein>
<evidence type="ECO:0000313" key="1">
    <source>
        <dbReference type="EMBL" id="TQL47398.1"/>
    </source>
</evidence>
<proteinExistence type="predicted"/>
<reference evidence="1 2" key="1">
    <citation type="submission" date="2019-06" db="EMBL/GenBank/DDBJ databases">
        <title>Sequencing the genomes of 1000 actinobacteria strains.</title>
        <authorList>
            <person name="Klenk H.-P."/>
        </authorList>
    </citation>
    <scope>NUCLEOTIDE SEQUENCE [LARGE SCALE GENOMIC DNA]</scope>
    <source>
        <strain evidence="1 2">DSM 26477</strain>
    </source>
</reference>
<dbReference type="Proteomes" id="UP000317998">
    <property type="component" value="Unassembled WGS sequence"/>
</dbReference>
<dbReference type="EMBL" id="VFOM01000001">
    <property type="protein sequence ID" value="TQL47398.1"/>
    <property type="molecule type" value="Genomic_DNA"/>
</dbReference>
<sequence>MDSLDGRSTGLYLVVTESASYRIDFTRMLLNRTPDALDDAIRRMRNDTSPVQLVRVLRCHVGEPMILDINLGIPGVLLTRRSSTTVTSIEPLTPTHLNLGKDLP</sequence>
<organism evidence="1 2">
    <name type="scientific">Homoserinimonas aerilata</name>
    <dbReference type="NCBI Taxonomy" id="1162970"/>
    <lineage>
        <taxon>Bacteria</taxon>
        <taxon>Bacillati</taxon>
        <taxon>Actinomycetota</taxon>
        <taxon>Actinomycetes</taxon>
        <taxon>Micrococcales</taxon>
        <taxon>Microbacteriaceae</taxon>
        <taxon>Homoserinimonas</taxon>
    </lineage>
</organism>